<dbReference type="STRING" id="1391653.AKJ08_0900"/>
<keyword evidence="6 7" id="KW-0472">Membrane</keyword>
<keyword evidence="4 7" id="KW-0812">Transmembrane</keyword>
<feature type="transmembrane region" description="Helical" evidence="7">
    <location>
        <begin position="84"/>
        <end position="107"/>
    </location>
</feature>
<feature type="transmembrane region" description="Helical" evidence="7">
    <location>
        <begin position="258"/>
        <end position="277"/>
    </location>
</feature>
<gene>
    <name evidence="8" type="ORF">AKJ08_0900</name>
</gene>
<evidence type="ECO:0000256" key="6">
    <source>
        <dbReference type="ARBA" id="ARBA00023136"/>
    </source>
</evidence>
<organism evidence="8 9">
    <name type="scientific">Vulgatibacter incomptus</name>
    <dbReference type="NCBI Taxonomy" id="1391653"/>
    <lineage>
        <taxon>Bacteria</taxon>
        <taxon>Pseudomonadati</taxon>
        <taxon>Myxococcota</taxon>
        <taxon>Myxococcia</taxon>
        <taxon>Myxococcales</taxon>
        <taxon>Cystobacterineae</taxon>
        <taxon>Vulgatibacteraceae</taxon>
        <taxon>Vulgatibacter</taxon>
    </lineage>
</organism>
<protein>
    <submittedName>
        <fullName evidence="8">ABC-type transport system involved in resistance to organic solvent, permease component</fullName>
    </submittedName>
</protein>
<dbReference type="GO" id="GO:0005548">
    <property type="term" value="F:phospholipid transporter activity"/>
    <property type="evidence" value="ECO:0007669"/>
    <property type="project" value="TreeGrafter"/>
</dbReference>
<evidence type="ECO:0000256" key="5">
    <source>
        <dbReference type="ARBA" id="ARBA00022989"/>
    </source>
</evidence>
<feature type="transmembrane region" description="Helical" evidence="7">
    <location>
        <begin position="218"/>
        <end position="238"/>
    </location>
</feature>
<proteinExistence type="inferred from homology"/>
<keyword evidence="9" id="KW-1185">Reference proteome</keyword>
<dbReference type="Pfam" id="PF02405">
    <property type="entry name" value="MlaE"/>
    <property type="match status" value="1"/>
</dbReference>
<dbReference type="Proteomes" id="UP000055590">
    <property type="component" value="Chromosome"/>
</dbReference>
<dbReference type="PANTHER" id="PTHR30188:SF4">
    <property type="entry name" value="PROTEIN TRIGALACTOSYLDIACYLGLYCEROL 1, CHLOROPLASTIC"/>
    <property type="match status" value="1"/>
</dbReference>
<dbReference type="RefSeq" id="WP_240475431.1">
    <property type="nucleotide sequence ID" value="NZ_CP012332.1"/>
</dbReference>
<sequence length="279" mass="28897">MSAGSAAGQANAGSAAGQASAAQRPVSDARRRLESGLDQLGGAAILTWKVFTRGLKRPWDLGSIAYQIEHIGVRSTSIGTLTSIFAGMVLAVQFGYFLEMFGIAYTIGRVLSLSVLRELGPVLTALTVGGRVGSGIAAELGSMQVTEQIDAIRALGADPVKKLVVPRVAAAMICLPIITVFADIVGLVAGAVIANSSYGIGYSSFFREALAVVRLNDFTSGIFKAMVFGLLIAIVGCFKGFRTSGGTEGVGRATTETVAISAIGVLVTDFFLTKLLLSL</sequence>
<comment type="caution">
    <text evidence="7">Lacks conserved residue(s) required for the propagation of feature annotation.</text>
</comment>
<dbReference type="NCBIfam" id="TIGR00056">
    <property type="entry name" value="MlaE family lipid ABC transporter permease subunit"/>
    <property type="match status" value="1"/>
</dbReference>
<keyword evidence="5 7" id="KW-1133">Transmembrane helix</keyword>
<evidence type="ECO:0000256" key="1">
    <source>
        <dbReference type="ARBA" id="ARBA00004141"/>
    </source>
</evidence>
<evidence type="ECO:0000256" key="2">
    <source>
        <dbReference type="ARBA" id="ARBA00007556"/>
    </source>
</evidence>
<evidence type="ECO:0000256" key="4">
    <source>
        <dbReference type="ARBA" id="ARBA00022692"/>
    </source>
</evidence>
<dbReference type="InterPro" id="IPR030802">
    <property type="entry name" value="Permease_MalE"/>
</dbReference>
<dbReference type="EMBL" id="CP012332">
    <property type="protein sequence ID" value="AKU90513.1"/>
    <property type="molecule type" value="Genomic_DNA"/>
</dbReference>
<comment type="similarity">
    <text evidence="2 7">Belongs to the MlaE permease family.</text>
</comment>
<keyword evidence="3" id="KW-0813">Transport</keyword>
<dbReference type="AlphaFoldDB" id="A0A0K1PAF0"/>
<comment type="subcellular location">
    <subcellularLocation>
        <location evidence="1">Membrane</location>
        <topology evidence="1">Multi-pass membrane protein</topology>
    </subcellularLocation>
</comment>
<dbReference type="InterPro" id="IPR003453">
    <property type="entry name" value="ABC_MlaE_roteobac"/>
</dbReference>
<evidence type="ECO:0000313" key="9">
    <source>
        <dbReference type="Proteomes" id="UP000055590"/>
    </source>
</evidence>
<evidence type="ECO:0000313" key="8">
    <source>
        <dbReference type="EMBL" id="AKU90513.1"/>
    </source>
</evidence>
<evidence type="ECO:0000256" key="7">
    <source>
        <dbReference type="RuleBase" id="RU362044"/>
    </source>
</evidence>
<name>A0A0K1PAF0_9BACT</name>
<reference evidence="8 9" key="1">
    <citation type="submission" date="2015-08" db="EMBL/GenBank/DDBJ databases">
        <authorList>
            <person name="Babu N.S."/>
            <person name="Beckwith C.J."/>
            <person name="Beseler K.G."/>
            <person name="Brison A."/>
            <person name="Carone J.V."/>
            <person name="Caskin T.P."/>
            <person name="Diamond M."/>
            <person name="Durham M.E."/>
            <person name="Foxe J.M."/>
            <person name="Go M."/>
            <person name="Henderson B.A."/>
            <person name="Jones I.B."/>
            <person name="McGettigan J.A."/>
            <person name="Micheletti S.J."/>
            <person name="Nasrallah M.E."/>
            <person name="Ortiz D."/>
            <person name="Piller C.R."/>
            <person name="Privatt S.R."/>
            <person name="Schneider S.L."/>
            <person name="Sharp S."/>
            <person name="Smith T.C."/>
            <person name="Stanton J.D."/>
            <person name="Ullery H.E."/>
            <person name="Wilson R.J."/>
            <person name="Serrano M.G."/>
            <person name="Buck G."/>
            <person name="Lee V."/>
            <person name="Wang Y."/>
            <person name="Carvalho R."/>
            <person name="Voegtly L."/>
            <person name="Shi R."/>
            <person name="Duckworth R."/>
            <person name="Johnson A."/>
            <person name="Loviza R."/>
            <person name="Walstead R."/>
            <person name="Shah Z."/>
            <person name="Kiflezghi M."/>
            <person name="Wade K."/>
            <person name="Ball S.L."/>
            <person name="Bradley K.W."/>
            <person name="Asai D.J."/>
            <person name="Bowman C.A."/>
            <person name="Russell D.A."/>
            <person name="Pope W.H."/>
            <person name="Jacobs-Sera D."/>
            <person name="Hendrix R.W."/>
            <person name="Hatfull G.F."/>
        </authorList>
    </citation>
    <scope>NUCLEOTIDE SEQUENCE [LARGE SCALE GENOMIC DNA]</scope>
    <source>
        <strain evidence="8 9">DSM 27710</strain>
    </source>
</reference>
<dbReference type="PANTHER" id="PTHR30188">
    <property type="entry name" value="ABC TRANSPORTER PERMEASE PROTEIN-RELATED"/>
    <property type="match status" value="1"/>
</dbReference>
<accession>A0A0K1PAF0</accession>
<dbReference type="KEGG" id="vin:AKJ08_0900"/>
<feature type="transmembrane region" description="Helical" evidence="7">
    <location>
        <begin position="168"/>
        <end position="198"/>
    </location>
</feature>
<dbReference type="GO" id="GO:0043190">
    <property type="term" value="C:ATP-binding cassette (ABC) transporter complex"/>
    <property type="evidence" value="ECO:0007669"/>
    <property type="project" value="InterPro"/>
</dbReference>
<evidence type="ECO:0000256" key="3">
    <source>
        <dbReference type="ARBA" id="ARBA00022448"/>
    </source>
</evidence>